<evidence type="ECO:0000256" key="7">
    <source>
        <dbReference type="ARBA" id="ARBA00022777"/>
    </source>
</evidence>
<protein>
    <recommendedName>
        <fullName evidence="3">histidine kinase</fullName>
        <ecNumber evidence="3">2.7.13.3</ecNumber>
    </recommendedName>
</protein>
<evidence type="ECO:0000256" key="4">
    <source>
        <dbReference type="ARBA" id="ARBA00022553"/>
    </source>
</evidence>
<keyword evidence="4" id="KW-0597">Phosphoprotein</keyword>
<sequence length="446" mass="48524">MFTTWSVRARLTAAAGVAALLLNLLIATLVTPLVYLLLADYVSEQVAATSRRVAFTVERYAADDLLKPVAPVEDIDLIQVLDNKNEVRQASPKLVGKPPLTTVRPTGEDGRVDTTTCVPAMPGCLITVGFRVAVGDEYWMSYAFAPTVPWYIDVKYIAGMVGGALVLAGVTAWISSRGLRRALEPVSAIQNELAEITSTDLGRRVPRASHRDEFDSLAQTINATLDRLEATVEQQRRFASDASHDLRSPITAMRAQVEEAMLHPDDTDWEQTSRALMASIERLQALATDLLALARLESGTPGKQDRLDLGELVATELDRRTPGKTLVRSLEPGVFVVGDRLRLARLLTNLVDNAQRHAVSRIDVSVRTEDGCAVLEVVDDGAGIEAEQREIVFRRFTRLDASRNVDAGGTGLGLPIAREIAKAHGGSLTIEDSARGARFVLRLPMA</sequence>
<keyword evidence="5" id="KW-0808">Transferase</keyword>
<dbReference type="SMART" id="SM00387">
    <property type="entry name" value="HATPase_c"/>
    <property type="match status" value="1"/>
</dbReference>
<proteinExistence type="predicted"/>
<keyword evidence="9" id="KW-0902">Two-component regulatory system</keyword>
<dbReference type="InterPro" id="IPR036097">
    <property type="entry name" value="HisK_dim/P_sf"/>
</dbReference>
<dbReference type="Gene3D" id="1.10.287.130">
    <property type="match status" value="1"/>
</dbReference>
<evidence type="ECO:0000256" key="10">
    <source>
        <dbReference type="ARBA" id="ARBA00023136"/>
    </source>
</evidence>
<evidence type="ECO:0000256" key="8">
    <source>
        <dbReference type="ARBA" id="ARBA00022989"/>
    </source>
</evidence>
<dbReference type="InterPro" id="IPR050428">
    <property type="entry name" value="TCS_sensor_his_kinase"/>
</dbReference>
<dbReference type="PRINTS" id="PR00344">
    <property type="entry name" value="BCTRLSENSOR"/>
</dbReference>
<evidence type="ECO:0000256" key="3">
    <source>
        <dbReference type="ARBA" id="ARBA00012438"/>
    </source>
</evidence>
<evidence type="ECO:0000256" key="6">
    <source>
        <dbReference type="ARBA" id="ARBA00022692"/>
    </source>
</evidence>
<evidence type="ECO:0000256" key="5">
    <source>
        <dbReference type="ARBA" id="ARBA00022679"/>
    </source>
</evidence>
<dbReference type="SUPFAM" id="SSF47384">
    <property type="entry name" value="Homodimeric domain of signal transducing histidine kinase"/>
    <property type="match status" value="1"/>
</dbReference>
<keyword evidence="8" id="KW-1133">Transmembrane helix</keyword>
<dbReference type="Gene3D" id="6.10.340.10">
    <property type="match status" value="1"/>
</dbReference>
<dbReference type="EMBL" id="JACDUR010000006">
    <property type="protein sequence ID" value="MBA2894352.1"/>
    <property type="molecule type" value="Genomic_DNA"/>
</dbReference>
<comment type="caution">
    <text evidence="13">The sequence shown here is derived from an EMBL/GenBank/DDBJ whole genome shotgun (WGS) entry which is preliminary data.</text>
</comment>
<evidence type="ECO:0000256" key="9">
    <source>
        <dbReference type="ARBA" id="ARBA00023012"/>
    </source>
</evidence>
<dbReference type="AlphaFoldDB" id="A0A7W0HSW4"/>
<dbReference type="PROSITE" id="PS50885">
    <property type="entry name" value="HAMP"/>
    <property type="match status" value="1"/>
</dbReference>
<evidence type="ECO:0000256" key="2">
    <source>
        <dbReference type="ARBA" id="ARBA00004236"/>
    </source>
</evidence>
<dbReference type="Gene3D" id="3.30.565.10">
    <property type="entry name" value="Histidine kinase-like ATPase, C-terminal domain"/>
    <property type="match status" value="1"/>
</dbReference>
<evidence type="ECO:0000259" key="11">
    <source>
        <dbReference type="PROSITE" id="PS50109"/>
    </source>
</evidence>
<dbReference type="SUPFAM" id="SSF158472">
    <property type="entry name" value="HAMP domain-like"/>
    <property type="match status" value="1"/>
</dbReference>
<gene>
    <name evidence="13" type="ORF">HNR30_005724</name>
</gene>
<dbReference type="CDD" id="cd00075">
    <property type="entry name" value="HATPase"/>
    <property type="match status" value="1"/>
</dbReference>
<dbReference type="PANTHER" id="PTHR45436:SF5">
    <property type="entry name" value="SENSOR HISTIDINE KINASE TRCS"/>
    <property type="match status" value="1"/>
</dbReference>
<dbReference type="Pfam" id="PF00512">
    <property type="entry name" value="HisKA"/>
    <property type="match status" value="1"/>
</dbReference>
<dbReference type="Pfam" id="PF02518">
    <property type="entry name" value="HATPase_c"/>
    <property type="match status" value="1"/>
</dbReference>
<organism evidence="13 14">
    <name type="scientific">Nonomuraea soli</name>
    <dbReference type="NCBI Taxonomy" id="1032476"/>
    <lineage>
        <taxon>Bacteria</taxon>
        <taxon>Bacillati</taxon>
        <taxon>Actinomycetota</taxon>
        <taxon>Actinomycetes</taxon>
        <taxon>Streptosporangiales</taxon>
        <taxon>Streptosporangiaceae</taxon>
        <taxon>Nonomuraea</taxon>
    </lineage>
</organism>
<dbReference type="SMART" id="SM00304">
    <property type="entry name" value="HAMP"/>
    <property type="match status" value="1"/>
</dbReference>
<dbReference type="SUPFAM" id="SSF55874">
    <property type="entry name" value="ATPase domain of HSP90 chaperone/DNA topoisomerase II/histidine kinase"/>
    <property type="match status" value="1"/>
</dbReference>
<dbReference type="SMART" id="SM00388">
    <property type="entry name" value="HisKA"/>
    <property type="match status" value="1"/>
</dbReference>
<feature type="domain" description="Histidine kinase" evidence="11">
    <location>
        <begin position="241"/>
        <end position="446"/>
    </location>
</feature>
<comment type="subcellular location">
    <subcellularLocation>
        <location evidence="2">Cell membrane</location>
    </subcellularLocation>
</comment>
<evidence type="ECO:0000259" key="12">
    <source>
        <dbReference type="PROSITE" id="PS50885"/>
    </source>
</evidence>
<dbReference type="Proteomes" id="UP000530928">
    <property type="component" value="Unassembled WGS sequence"/>
</dbReference>
<dbReference type="PROSITE" id="PS50109">
    <property type="entry name" value="HIS_KIN"/>
    <property type="match status" value="1"/>
</dbReference>
<dbReference type="CDD" id="cd06225">
    <property type="entry name" value="HAMP"/>
    <property type="match status" value="1"/>
</dbReference>
<dbReference type="InterPro" id="IPR003661">
    <property type="entry name" value="HisK_dim/P_dom"/>
</dbReference>
<name>A0A7W0HSW4_9ACTN</name>
<dbReference type="RefSeq" id="WP_181613140.1">
    <property type="nucleotide sequence ID" value="NZ_BAABAM010000004.1"/>
</dbReference>
<dbReference type="CDD" id="cd00082">
    <property type="entry name" value="HisKA"/>
    <property type="match status" value="1"/>
</dbReference>
<keyword evidence="10" id="KW-0472">Membrane</keyword>
<keyword evidence="6" id="KW-0812">Transmembrane</keyword>
<dbReference type="InterPro" id="IPR004358">
    <property type="entry name" value="Sig_transdc_His_kin-like_C"/>
</dbReference>
<dbReference type="PANTHER" id="PTHR45436">
    <property type="entry name" value="SENSOR HISTIDINE KINASE YKOH"/>
    <property type="match status" value="1"/>
</dbReference>
<dbReference type="Pfam" id="PF00672">
    <property type="entry name" value="HAMP"/>
    <property type="match status" value="1"/>
</dbReference>
<dbReference type="EC" id="2.7.13.3" evidence="3"/>
<keyword evidence="14" id="KW-1185">Reference proteome</keyword>
<accession>A0A7W0HSW4</accession>
<dbReference type="GO" id="GO:0005886">
    <property type="term" value="C:plasma membrane"/>
    <property type="evidence" value="ECO:0007669"/>
    <property type="project" value="UniProtKB-SubCell"/>
</dbReference>
<dbReference type="InterPro" id="IPR005467">
    <property type="entry name" value="His_kinase_dom"/>
</dbReference>
<dbReference type="InterPro" id="IPR036890">
    <property type="entry name" value="HATPase_C_sf"/>
</dbReference>
<keyword evidence="7 13" id="KW-0418">Kinase</keyword>
<dbReference type="GO" id="GO:0000155">
    <property type="term" value="F:phosphorelay sensor kinase activity"/>
    <property type="evidence" value="ECO:0007669"/>
    <property type="project" value="InterPro"/>
</dbReference>
<dbReference type="InterPro" id="IPR003660">
    <property type="entry name" value="HAMP_dom"/>
</dbReference>
<dbReference type="InterPro" id="IPR003594">
    <property type="entry name" value="HATPase_dom"/>
</dbReference>
<reference evidence="13 14" key="1">
    <citation type="submission" date="2020-07" db="EMBL/GenBank/DDBJ databases">
        <title>Genomic Encyclopedia of Type Strains, Phase IV (KMG-IV): sequencing the most valuable type-strain genomes for metagenomic binning, comparative biology and taxonomic classification.</title>
        <authorList>
            <person name="Goeker M."/>
        </authorList>
    </citation>
    <scope>NUCLEOTIDE SEQUENCE [LARGE SCALE GENOMIC DNA]</scope>
    <source>
        <strain evidence="13 14">DSM 45533</strain>
    </source>
</reference>
<evidence type="ECO:0000313" key="14">
    <source>
        <dbReference type="Proteomes" id="UP000530928"/>
    </source>
</evidence>
<evidence type="ECO:0000256" key="1">
    <source>
        <dbReference type="ARBA" id="ARBA00000085"/>
    </source>
</evidence>
<feature type="domain" description="HAMP" evidence="12">
    <location>
        <begin position="180"/>
        <end position="233"/>
    </location>
</feature>
<comment type="catalytic activity">
    <reaction evidence="1">
        <text>ATP + protein L-histidine = ADP + protein N-phospho-L-histidine.</text>
        <dbReference type="EC" id="2.7.13.3"/>
    </reaction>
</comment>
<evidence type="ECO:0000313" key="13">
    <source>
        <dbReference type="EMBL" id="MBA2894352.1"/>
    </source>
</evidence>